<dbReference type="PANTHER" id="PTHR19370">
    <property type="entry name" value="NADH-CYTOCHROME B5 REDUCTASE"/>
    <property type="match status" value="1"/>
</dbReference>
<dbReference type="KEGG" id="hazt:108665727"/>
<dbReference type="InterPro" id="IPR001834">
    <property type="entry name" value="CBR-like"/>
</dbReference>
<comment type="cofactor">
    <cofactor evidence="1 5">
        <name>FAD</name>
        <dbReference type="ChEBI" id="CHEBI:57692"/>
    </cofactor>
</comment>
<sequence>MTAPTNGWVGPSKRWGKGEFWGLSSDYDPDWGLSERQKRLRDDLIEVCRLKIRPHAVHCDQTYDNTSYKIVSHVHCDQMYDNSQHEIVPKAYCDQTYDNTSHDIVPQVHYDQTYDNRQHEIVPQVHCDQTYDNISHDFVLQVHSMHLAATSVLLLRHHGNKHITDLLQRLDKERLVGTLSYSDPATGGHFWFPLSSKSRFVDEHSIKLLKYGSWATSAGCADWYAIQTVSPEFKRNYADTTCFLIYKDEIRANTDDWQALGMHGNQSGPMIVEGTFSTDRLIGPYGDGIRSNDECVDPFFLLCSSACWSGIALACIDLTKKHVTRKAHADMGMRVCDYPTIQVGLGGLGGLVGLPHHTGGCWGTSGTCGTTPPYRWHRNLDHLPRTAFLSWLQQLRLRAASNVEEVSKMMLHAAGGSGYKTDLGLERLLRDGLAGWVMAPSNEVLRQAIGKMSLLGPDAVDYLEQKVDERKIHHELGKMSVTQKKKLVEQLSAEVALEESGTCPNHPHQDQDFEKCDLVEFRGPCGGFEYVPRSLAVLTILASGGGITPGLQLIRSIMEDAEDTTRVKLVYYSDNYDEILYREELDGYAVRDERLSIDHTLGEVPENWEEGEGFIDTALLNAAVDRTVPSHKHKIVLCGGPTMVVSCLHSLRSLGVSSDQIFVYGQFGAEQMRLVFGPFVKLATHRSDLVL</sequence>
<dbReference type="InterPro" id="IPR046373">
    <property type="entry name" value="Acyl-CoA_Oxase/DH_mid-dom_sf"/>
</dbReference>
<gene>
    <name evidence="8" type="primary">LOC108665727</name>
</gene>
<dbReference type="InterPro" id="IPR009100">
    <property type="entry name" value="AcylCoA_DH/oxidase_NM_dom_sf"/>
</dbReference>
<dbReference type="Gene3D" id="2.40.110.10">
    <property type="entry name" value="Butyryl-CoA Dehydrogenase, subunit A, domain 2"/>
    <property type="match status" value="1"/>
</dbReference>
<evidence type="ECO:0000256" key="3">
    <source>
        <dbReference type="ARBA" id="ARBA00022827"/>
    </source>
</evidence>
<dbReference type="RefSeq" id="XP_018008008.2">
    <property type="nucleotide sequence ID" value="XM_018152519.2"/>
</dbReference>
<dbReference type="PANTHER" id="PTHR19370:SF184">
    <property type="entry name" value="NADH-CYTOCHROME B5 REDUCTASE-LIKE"/>
    <property type="match status" value="1"/>
</dbReference>
<dbReference type="Pfam" id="PF00175">
    <property type="entry name" value="NAD_binding_1"/>
    <property type="match status" value="1"/>
</dbReference>
<evidence type="ECO:0000256" key="2">
    <source>
        <dbReference type="ARBA" id="ARBA00022630"/>
    </source>
</evidence>
<dbReference type="CDD" id="cd06183">
    <property type="entry name" value="cyt_b5_reduct_like"/>
    <property type="match status" value="1"/>
</dbReference>
<keyword evidence="7" id="KW-1185">Reference proteome</keyword>
<dbReference type="SUPFAM" id="SSF52343">
    <property type="entry name" value="Ferredoxin reductase-like, C-terminal NADP-linked domain"/>
    <property type="match status" value="1"/>
</dbReference>
<evidence type="ECO:0000256" key="1">
    <source>
        <dbReference type="ARBA" id="ARBA00001974"/>
    </source>
</evidence>
<feature type="binding site" evidence="5">
    <location>
        <position position="548"/>
    </location>
    <ligand>
        <name>FAD</name>
        <dbReference type="ChEBI" id="CHEBI:57692"/>
    </ligand>
</feature>
<keyword evidence="2 5" id="KW-0285">Flavoprotein</keyword>
<evidence type="ECO:0000313" key="8">
    <source>
        <dbReference type="RefSeq" id="XP_018008008.2"/>
    </source>
</evidence>
<keyword evidence="3 5" id="KW-0274">FAD</keyword>
<accession>A0A8B7N3N5</accession>
<evidence type="ECO:0000256" key="5">
    <source>
        <dbReference type="PIRSR" id="PIRSR601834-1"/>
    </source>
</evidence>
<dbReference type="GeneID" id="108665727"/>
<dbReference type="Gene3D" id="1.20.140.10">
    <property type="entry name" value="Butyryl-CoA Dehydrogenase, subunit A, domain 3"/>
    <property type="match status" value="1"/>
</dbReference>
<dbReference type="OrthoDB" id="432685at2759"/>
<dbReference type="AlphaFoldDB" id="A0A8B7N3N5"/>
<keyword evidence="4" id="KW-0560">Oxidoreductase</keyword>
<dbReference type="PRINTS" id="PR00406">
    <property type="entry name" value="CYTB5RDTASE"/>
</dbReference>
<dbReference type="InterPro" id="IPR039261">
    <property type="entry name" value="FNR_nucleotide-bd"/>
</dbReference>
<protein>
    <submittedName>
        <fullName evidence="8">Uncharacterized protein LOC108665727</fullName>
    </submittedName>
</protein>
<dbReference type="GO" id="GO:0016627">
    <property type="term" value="F:oxidoreductase activity, acting on the CH-CH group of donors"/>
    <property type="evidence" value="ECO:0007669"/>
    <property type="project" value="InterPro"/>
</dbReference>
<dbReference type="Gene3D" id="3.40.50.80">
    <property type="entry name" value="Nucleotide-binding domain of ferredoxin-NADP reductase (FNR) module"/>
    <property type="match status" value="1"/>
</dbReference>
<dbReference type="Proteomes" id="UP000694843">
    <property type="component" value="Unplaced"/>
</dbReference>
<dbReference type="InterPro" id="IPR001433">
    <property type="entry name" value="OxRdtase_FAD/NAD-bd"/>
</dbReference>
<name>A0A8B7N3N5_HYAAZ</name>
<dbReference type="SUPFAM" id="SSF47203">
    <property type="entry name" value="Acyl-CoA dehydrogenase C-terminal domain-like"/>
    <property type="match status" value="1"/>
</dbReference>
<proteinExistence type="predicted"/>
<dbReference type="InterPro" id="IPR037069">
    <property type="entry name" value="AcylCoA_DH/ox_N_sf"/>
</dbReference>
<dbReference type="SUPFAM" id="SSF56645">
    <property type="entry name" value="Acyl-CoA dehydrogenase NM domain-like"/>
    <property type="match status" value="1"/>
</dbReference>
<evidence type="ECO:0000313" key="7">
    <source>
        <dbReference type="Proteomes" id="UP000694843"/>
    </source>
</evidence>
<evidence type="ECO:0000256" key="4">
    <source>
        <dbReference type="ARBA" id="ARBA00023002"/>
    </source>
</evidence>
<dbReference type="InterPro" id="IPR036250">
    <property type="entry name" value="AcylCo_DH-like_C"/>
</dbReference>
<dbReference type="GO" id="GO:0050660">
    <property type="term" value="F:flavin adenine dinucleotide binding"/>
    <property type="evidence" value="ECO:0007669"/>
    <property type="project" value="InterPro"/>
</dbReference>
<evidence type="ECO:0000259" key="6">
    <source>
        <dbReference type="Pfam" id="PF00175"/>
    </source>
</evidence>
<reference evidence="8" key="1">
    <citation type="submission" date="2025-08" db="UniProtKB">
        <authorList>
            <consortium name="RefSeq"/>
        </authorList>
    </citation>
    <scope>IDENTIFICATION</scope>
    <source>
        <tissue evidence="8">Whole organism</tissue>
    </source>
</reference>
<feature type="domain" description="Oxidoreductase FAD/NAD(P)-binding" evidence="6">
    <location>
        <begin position="541"/>
        <end position="644"/>
    </location>
</feature>
<dbReference type="Gene3D" id="1.10.540.10">
    <property type="entry name" value="Acyl-CoA dehydrogenase/oxidase, N-terminal domain"/>
    <property type="match status" value="1"/>
</dbReference>
<organism evidence="7 8">
    <name type="scientific">Hyalella azteca</name>
    <name type="common">Amphipod</name>
    <dbReference type="NCBI Taxonomy" id="294128"/>
    <lineage>
        <taxon>Eukaryota</taxon>
        <taxon>Metazoa</taxon>
        <taxon>Ecdysozoa</taxon>
        <taxon>Arthropoda</taxon>
        <taxon>Crustacea</taxon>
        <taxon>Multicrustacea</taxon>
        <taxon>Malacostraca</taxon>
        <taxon>Eumalacostraca</taxon>
        <taxon>Peracarida</taxon>
        <taxon>Amphipoda</taxon>
        <taxon>Senticaudata</taxon>
        <taxon>Talitrida</taxon>
        <taxon>Talitroidea</taxon>
        <taxon>Hyalellidae</taxon>
        <taxon>Hyalella</taxon>
    </lineage>
</organism>